<dbReference type="PROSITE" id="PS00545">
    <property type="entry name" value="ALDOSE_1_EPIMERASE"/>
    <property type="match status" value="1"/>
</dbReference>
<reference evidence="10" key="1">
    <citation type="journal article" date="2019" name="Int. J. Syst. Evol. Microbiol.">
        <title>The Global Catalogue of Microorganisms (GCM) 10K type strain sequencing project: providing services to taxonomists for standard genome sequencing and annotation.</title>
        <authorList>
            <consortium name="The Broad Institute Genomics Platform"/>
            <consortium name="The Broad Institute Genome Sequencing Center for Infectious Disease"/>
            <person name="Wu L."/>
            <person name="Ma J."/>
        </authorList>
    </citation>
    <scope>NUCLEOTIDE SEQUENCE [LARGE SCALE GENOMIC DNA]</scope>
    <source>
        <strain evidence="10">DT43</strain>
    </source>
</reference>
<evidence type="ECO:0000256" key="1">
    <source>
        <dbReference type="ARBA" id="ARBA00001614"/>
    </source>
</evidence>
<comment type="caution">
    <text evidence="9">The sequence shown here is derived from an EMBL/GenBank/DDBJ whole genome shotgun (WGS) entry which is preliminary data.</text>
</comment>
<dbReference type="PANTHER" id="PTHR10091:SF0">
    <property type="entry name" value="GALACTOSE MUTAROTASE"/>
    <property type="match status" value="1"/>
</dbReference>
<proteinExistence type="inferred from homology"/>
<evidence type="ECO:0000313" key="10">
    <source>
        <dbReference type="Proteomes" id="UP001596110"/>
    </source>
</evidence>
<dbReference type="RefSeq" id="WP_198039896.1">
    <property type="nucleotide sequence ID" value="NZ_JBHSOJ010000033.1"/>
</dbReference>
<organism evidence="9 10">
    <name type="scientific">Streptococcus caledonicus</name>
    <dbReference type="NCBI Taxonomy" id="2614158"/>
    <lineage>
        <taxon>Bacteria</taxon>
        <taxon>Bacillati</taxon>
        <taxon>Bacillota</taxon>
        <taxon>Bacilli</taxon>
        <taxon>Lactobacillales</taxon>
        <taxon>Streptococcaceae</taxon>
        <taxon>Streptococcus</taxon>
    </lineage>
</organism>
<evidence type="ECO:0000256" key="4">
    <source>
        <dbReference type="ARBA" id="ARBA00013185"/>
    </source>
</evidence>
<comment type="pathway">
    <text evidence="2 8">Carbohydrate metabolism; hexose metabolism.</text>
</comment>
<gene>
    <name evidence="9" type="ORF">ACFPQ3_11645</name>
</gene>
<accession>A0ABW0UJS2</accession>
<evidence type="ECO:0000256" key="8">
    <source>
        <dbReference type="PIRNR" id="PIRNR005096"/>
    </source>
</evidence>
<name>A0ABW0UJS2_9STRE</name>
<dbReference type="SUPFAM" id="SSF74650">
    <property type="entry name" value="Galactose mutarotase-like"/>
    <property type="match status" value="1"/>
</dbReference>
<dbReference type="InterPro" id="IPR008183">
    <property type="entry name" value="Aldose_1/G6P_1-epimerase"/>
</dbReference>
<evidence type="ECO:0000256" key="7">
    <source>
        <dbReference type="ARBA" id="ARBA00023277"/>
    </source>
</evidence>
<dbReference type="InterPro" id="IPR011013">
    <property type="entry name" value="Gal_mutarotase_sf_dom"/>
</dbReference>
<dbReference type="InterPro" id="IPR015443">
    <property type="entry name" value="Aldose_1-epimerase"/>
</dbReference>
<dbReference type="CDD" id="cd09019">
    <property type="entry name" value="galactose_mutarotase_like"/>
    <property type="match status" value="1"/>
</dbReference>
<dbReference type="GO" id="GO:0016853">
    <property type="term" value="F:isomerase activity"/>
    <property type="evidence" value="ECO:0007669"/>
    <property type="project" value="UniProtKB-KW"/>
</dbReference>
<dbReference type="InterPro" id="IPR018052">
    <property type="entry name" value="Ald1_epimerase_CS"/>
</dbReference>
<evidence type="ECO:0000313" key="9">
    <source>
        <dbReference type="EMBL" id="MFC5632176.1"/>
    </source>
</evidence>
<sequence length="349" mass="38951">MISQETLLANEQPVTIFSMTNALGSKLQVTNLGATILSFEVADQFNQKRDIVLGYEPVDRYFSNNATYFGATVGRSANRINQASFTLNDKVYNLPKNEGENNLHSGPNGYHLRLWDIIEVNQEQNSVTLEIKSPDSDQGYPGNLTLVVIYQLTDQNELIITYNGLSDADTIFNPTNHSYFNLNGHNSGTIEEHLLQLNCHAYTPISDSKSIPTGEMISVENTPFDFTTQKRIGQDIDAAFDQIQYAGGYDHNLIITEPSLNKPFATAIGNESGIKMEVYTDLPGVQFYSGNFIEKENGKAGTIYTKRSGFCLETQFFPNAINTPQFEAPVLLANTPYQTTTIYQFDIKK</sequence>
<evidence type="ECO:0000256" key="5">
    <source>
        <dbReference type="ARBA" id="ARBA00014165"/>
    </source>
</evidence>
<dbReference type="NCBIfam" id="NF008277">
    <property type="entry name" value="PRK11055.1"/>
    <property type="match status" value="1"/>
</dbReference>
<evidence type="ECO:0000256" key="3">
    <source>
        <dbReference type="ARBA" id="ARBA00006206"/>
    </source>
</evidence>
<keyword evidence="10" id="KW-1185">Reference proteome</keyword>
<protein>
    <recommendedName>
        <fullName evidence="5 8">Aldose 1-epimerase</fullName>
        <ecNumber evidence="4 8">5.1.3.3</ecNumber>
    </recommendedName>
</protein>
<evidence type="ECO:0000256" key="2">
    <source>
        <dbReference type="ARBA" id="ARBA00005028"/>
    </source>
</evidence>
<dbReference type="InterPro" id="IPR047215">
    <property type="entry name" value="Galactose_mutarotase-like"/>
</dbReference>
<dbReference type="Pfam" id="PF01263">
    <property type="entry name" value="Aldose_epim"/>
    <property type="match status" value="1"/>
</dbReference>
<dbReference type="EC" id="5.1.3.3" evidence="4 8"/>
<evidence type="ECO:0000256" key="6">
    <source>
        <dbReference type="ARBA" id="ARBA00023235"/>
    </source>
</evidence>
<dbReference type="PANTHER" id="PTHR10091">
    <property type="entry name" value="ALDOSE-1-EPIMERASE"/>
    <property type="match status" value="1"/>
</dbReference>
<comment type="similarity">
    <text evidence="3 8">Belongs to the aldose epimerase family.</text>
</comment>
<keyword evidence="6 8" id="KW-0413">Isomerase</keyword>
<keyword evidence="7 8" id="KW-0119">Carbohydrate metabolism</keyword>
<dbReference type="Gene3D" id="2.70.98.10">
    <property type="match status" value="1"/>
</dbReference>
<dbReference type="PIRSF" id="PIRSF005096">
    <property type="entry name" value="GALM"/>
    <property type="match status" value="1"/>
</dbReference>
<dbReference type="InterPro" id="IPR014718">
    <property type="entry name" value="GH-type_carb-bd"/>
</dbReference>
<comment type="catalytic activity">
    <reaction evidence="1 8">
        <text>alpha-D-glucose = beta-D-glucose</text>
        <dbReference type="Rhea" id="RHEA:10264"/>
        <dbReference type="ChEBI" id="CHEBI:15903"/>
        <dbReference type="ChEBI" id="CHEBI:17925"/>
        <dbReference type="EC" id="5.1.3.3"/>
    </reaction>
</comment>
<dbReference type="EMBL" id="JBHSOJ010000033">
    <property type="protein sequence ID" value="MFC5632176.1"/>
    <property type="molecule type" value="Genomic_DNA"/>
</dbReference>
<dbReference type="Proteomes" id="UP001596110">
    <property type="component" value="Unassembled WGS sequence"/>
</dbReference>